<proteinExistence type="predicted"/>
<comment type="caution">
    <text evidence="2">The sequence shown here is derived from an EMBL/GenBank/DDBJ whole genome shotgun (WGS) entry which is preliminary data.</text>
</comment>
<protein>
    <submittedName>
        <fullName evidence="2">Uncharacterized protein</fullName>
    </submittedName>
</protein>
<dbReference type="EMBL" id="BOOP01000019">
    <property type="protein sequence ID" value="GII39219.1"/>
    <property type="molecule type" value="Genomic_DNA"/>
</dbReference>
<gene>
    <name evidence="2" type="ORF">Pph01_42220</name>
</gene>
<sequence>MMRQTLCRMGGDAHVRTASLSGNQRSPLAWHLIGIELPEPSTTVPARPLVSVPIVTQLVTRFLRDSISTQPAASHQLVFNAAPAVRRTCHPGRGRQLRSLRLSSRGRDVVPAPGGSDD</sequence>
<evidence type="ECO:0000313" key="2">
    <source>
        <dbReference type="EMBL" id="GII39219.1"/>
    </source>
</evidence>
<reference evidence="2 3" key="1">
    <citation type="submission" date="2021-01" db="EMBL/GenBank/DDBJ databases">
        <title>Whole genome shotgun sequence of Planotetraspora phitsanulokensis NBRC 104273.</title>
        <authorList>
            <person name="Komaki H."/>
            <person name="Tamura T."/>
        </authorList>
    </citation>
    <scope>NUCLEOTIDE SEQUENCE [LARGE SCALE GENOMIC DNA]</scope>
    <source>
        <strain evidence="2 3">NBRC 104273</strain>
    </source>
</reference>
<feature type="compositionally biased region" description="Basic residues" evidence="1">
    <location>
        <begin position="89"/>
        <end position="98"/>
    </location>
</feature>
<name>A0A8J3U619_9ACTN</name>
<organism evidence="2 3">
    <name type="scientific">Planotetraspora phitsanulokensis</name>
    <dbReference type="NCBI Taxonomy" id="575192"/>
    <lineage>
        <taxon>Bacteria</taxon>
        <taxon>Bacillati</taxon>
        <taxon>Actinomycetota</taxon>
        <taxon>Actinomycetes</taxon>
        <taxon>Streptosporangiales</taxon>
        <taxon>Streptosporangiaceae</taxon>
        <taxon>Planotetraspora</taxon>
    </lineage>
</organism>
<keyword evidence="3" id="KW-1185">Reference proteome</keyword>
<evidence type="ECO:0000313" key="3">
    <source>
        <dbReference type="Proteomes" id="UP000622547"/>
    </source>
</evidence>
<dbReference type="Proteomes" id="UP000622547">
    <property type="component" value="Unassembled WGS sequence"/>
</dbReference>
<feature type="region of interest" description="Disordered" evidence="1">
    <location>
        <begin position="89"/>
        <end position="118"/>
    </location>
</feature>
<evidence type="ECO:0000256" key="1">
    <source>
        <dbReference type="SAM" id="MobiDB-lite"/>
    </source>
</evidence>
<accession>A0A8J3U619</accession>
<dbReference type="AlphaFoldDB" id="A0A8J3U619"/>